<keyword evidence="2" id="KW-1185">Reference proteome</keyword>
<accession>A0ACC7NN41</accession>
<reference evidence="1 2" key="1">
    <citation type="journal article" date="2024" name="Chem. Sci.">
        <title>Discovery of megapolipeptins by genome mining of a Burkholderiales bacteria collection.</title>
        <authorList>
            <person name="Paulo B.S."/>
            <person name="Recchia M.J.J."/>
            <person name="Lee S."/>
            <person name="Fergusson C.H."/>
            <person name="Romanowski S.B."/>
            <person name="Hernandez A."/>
            <person name="Krull N."/>
            <person name="Liu D.Y."/>
            <person name="Cavanagh H."/>
            <person name="Bos A."/>
            <person name="Gray C.A."/>
            <person name="Murphy B.T."/>
            <person name="Linington R.G."/>
            <person name="Eustaquio A.S."/>
        </authorList>
    </citation>
    <scope>NUCLEOTIDE SEQUENCE [LARGE SCALE GENOMIC DNA]</scope>
    <source>
        <strain evidence="1 2">RL18-126-BIB-B</strain>
    </source>
</reference>
<gene>
    <name evidence="1" type="ORF">PQR01_26765</name>
</gene>
<evidence type="ECO:0000313" key="1">
    <source>
        <dbReference type="EMBL" id="MFM0106991.1"/>
    </source>
</evidence>
<comment type="caution">
    <text evidence="1">The sequence shown here is derived from an EMBL/GenBank/DDBJ whole genome shotgun (WGS) entry which is preliminary data.</text>
</comment>
<evidence type="ECO:0000313" key="2">
    <source>
        <dbReference type="Proteomes" id="UP001629235"/>
    </source>
</evidence>
<sequence>MSDSPLPTIRTWATSTVPWAQRVAYFQAACATALVPFGLSGPNTASFCASIEAVDLGPLSLMRHSGSAHMVRSGKLEIQRRIERNFNVLATRRGSWRLRHREENLSAPHIAAFTDSQLDLTVQTLEDYDLVNLQLPVGWVRQWLPEPQVLLGRRITPHTPWGRALTNFMTAPRPESMVRPPLPPQLIADYLGALLALAANEIADGGDSPARPDKSLADRIEDCIRATLRRALADSSEVAHALDISPRTLHRHLASRIQVFGIVLISARVAVAARMLESRLFSHLTAAQIGQRAEFADPSHFARTFRRAVCIAAQIPAWRTRAEIPRMTGRLLPAFDGSRTGQSLPQDCCRETSKADRLTDDLASGMAAVEMLPVETSFLWQGQLCDTASQRVQSVRLSHSEEAFAGPAPGST</sequence>
<dbReference type="EMBL" id="JAQQDW010000068">
    <property type="protein sequence ID" value="MFM0106991.1"/>
    <property type="molecule type" value="Genomic_DNA"/>
</dbReference>
<protein>
    <submittedName>
        <fullName evidence="1">AraC family transcriptional regulator</fullName>
    </submittedName>
</protein>
<proteinExistence type="predicted"/>
<dbReference type="Proteomes" id="UP001629235">
    <property type="component" value="Unassembled WGS sequence"/>
</dbReference>
<organism evidence="1 2">
    <name type="scientific">Paraburkholderia rhynchosiae</name>
    <dbReference type="NCBI Taxonomy" id="487049"/>
    <lineage>
        <taxon>Bacteria</taxon>
        <taxon>Pseudomonadati</taxon>
        <taxon>Pseudomonadota</taxon>
        <taxon>Betaproteobacteria</taxon>
        <taxon>Burkholderiales</taxon>
        <taxon>Burkholderiaceae</taxon>
        <taxon>Paraburkholderia</taxon>
    </lineage>
</organism>
<name>A0ACC7NN41_9BURK</name>